<dbReference type="GO" id="GO:0015562">
    <property type="term" value="F:efflux transmembrane transporter activity"/>
    <property type="evidence" value="ECO:0007669"/>
    <property type="project" value="InterPro"/>
</dbReference>
<comment type="similarity">
    <text evidence="1 2">Belongs to the outer membrane factor (OMF) (TC 1.B.17) family.</text>
</comment>
<keyword evidence="2" id="KW-0812">Transmembrane</keyword>
<dbReference type="PANTHER" id="PTHR30203">
    <property type="entry name" value="OUTER MEMBRANE CATION EFFLUX PROTEIN"/>
    <property type="match status" value="1"/>
</dbReference>
<reference evidence="4 5" key="1">
    <citation type="submission" date="2018-10" db="EMBL/GenBank/DDBJ databases">
        <title>Robbsia sp. DHC34, isolated from soil.</title>
        <authorList>
            <person name="Gao Z.-H."/>
            <person name="Qiu L.-H."/>
        </authorList>
    </citation>
    <scope>NUCLEOTIDE SEQUENCE [LARGE SCALE GENOMIC DNA]</scope>
    <source>
        <strain evidence="4 5">DHC34</strain>
    </source>
</reference>
<evidence type="ECO:0000313" key="5">
    <source>
        <dbReference type="Proteomes" id="UP000270342"/>
    </source>
</evidence>
<evidence type="ECO:0000256" key="3">
    <source>
        <dbReference type="SAM" id="MobiDB-lite"/>
    </source>
</evidence>
<gene>
    <name evidence="4" type="ORF">D7S86_18585</name>
</gene>
<feature type="chain" id="PRO_5019617859" evidence="2">
    <location>
        <begin position="24"/>
        <end position="505"/>
    </location>
</feature>
<dbReference type="OrthoDB" id="9770517at2"/>
<feature type="region of interest" description="Disordered" evidence="3">
    <location>
        <begin position="107"/>
        <end position="130"/>
    </location>
</feature>
<dbReference type="InterPro" id="IPR010131">
    <property type="entry name" value="MdtP/NodT-like"/>
</dbReference>
<dbReference type="RefSeq" id="WP_121088390.1">
    <property type="nucleotide sequence ID" value="NZ_RBZU01000008.1"/>
</dbReference>
<keyword evidence="2" id="KW-0449">Lipoprotein</keyword>
<evidence type="ECO:0000256" key="1">
    <source>
        <dbReference type="ARBA" id="ARBA00007613"/>
    </source>
</evidence>
<keyword evidence="2" id="KW-0564">Palmitate</keyword>
<feature type="signal peptide" evidence="2">
    <location>
        <begin position="1"/>
        <end position="23"/>
    </location>
</feature>
<name>A0A494XMY6_9BURK</name>
<proteinExistence type="inferred from homology"/>
<dbReference type="NCBIfam" id="TIGR01845">
    <property type="entry name" value="outer_NodT"/>
    <property type="match status" value="1"/>
</dbReference>
<dbReference type="SUPFAM" id="SSF56954">
    <property type="entry name" value="Outer membrane efflux proteins (OEP)"/>
    <property type="match status" value="1"/>
</dbReference>
<dbReference type="EMBL" id="RBZU01000008">
    <property type="protein sequence ID" value="RKP51988.1"/>
    <property type="molecule type" value="Genomic_DNA"/>
</dbReference>
<keyword evidence="2" id="KW-0732">Signal</keyword>
<dbReference type="Gene3D" id="1.20.1600.10">
    <property type="entry name" value="Outer membrane efflux proteins (OEP)"/>
    <property type="match status" value="1"/>
</dbReference>
<evidence type="ECO:0000313" key="4">
    <source>
        <dbReference type="EMBL" id="RKP51988.1"/>
    </source>
</evidence>
<dbReference type="Pfam" id="PF02321">
    <property type="entry name" value="OEP"/>
    <property type="match status" value="2"/>
</dbReference>
<dbReference type="Gene3D" id="2.20.200.10">
    <property type="entry name" value="Outer membrane efflux proteins (OEP)"/>
    <property type="match status" value="1"/>
</dbReference>
<keyword evidence="2" id="KW-0472">Membrane</keyword>
<dbReference type="InterPro" id="IPR003423">
    <property type="entry name" value="OMP_efflux"/>
</dbReference>
<keyword evidence="2" id="KW-1134">Transmembrane beta strand</keyword>
<accession>A0A494XMY6</accession>
<dbReference type="AlphaFoldDB" id="A0A494XMY6"/>
<dbReference type="GO" id="GO:0005886">
    <property type="term" value="C:plasma membrane"/>
    <property type="evidence" value="ECO:0007669"/>
    <property type="project" value="UniProtKB-SubCell"/>
</dbReference>
<keyword evidence="5" id="KW-1185">Reference proteome</keyword>
<sequence>MGAALTVPVAASLVSLLAGCSLAPVYQAPVVNVPTQFKEQAPWGKAAPADRLSRGDWWALAHDAVLSGLEAQVDKANPDLAAALARYDESSAYLAQTQARQYPNVGLGASVTNNRQSDTRPLRSSTQPSEYGADTLGVELDYDFDLWGKIRNEVVASKDLAQASADDMESVRLSLHARLADAYFSLRGDDAQLRLLRDSEAAYSRALAIATHRFQGGIAPAEDMTRASTSLYTVRAQISDVEGQRALNEHAIASLVGVPASNFSISPDPAPLNFDAIPVDVPSTLLERRPDIAAAERRVAASNAAIGIARAAFFPDLTISPIIGFQSTGASSWLTAPNLFWTIGPALTQTLFDAGAHEAKLTAARAKLDESAAIYRATVLHAFQQVEDNLALLGKLRDEARSQDLAVSNARRTLELALDQYQAGAVSYLDVFDAQTAALDTARSAIDVRTRYLHASVGLVRALGGGWSATPEAAQSPRPNDTRQGMTHDADVATAGQTGMEVSQR</sequence>
<protein>
    <submittedName>
        <fullName evidence="4">Efflux transporter outer membrane subunit</fullName>
    </submittedName>
</protein>
<comment type="caution">
    <text evidence="4">The sequence shown here is derived from an EMBL/GenBank/DDBJ whole genome shotgun (WGS) entry which is preliminary data.</text>
</comment>
<dbReference type="PANTHER" id="PTHR30203:SF33">
    <property type="entry name" value="BLR4455 PROTEIN"/>
    <property type="match status" value="1"/>
</dbReference>
<feature type="region of interest" description="Disordered" evidence="3">
    <location>
        <begin position="468"/>
        <end position="505"/>
    </location>
</feature>
<organism evidence="4 5">
    <name type="scientific">Pararobbsia silviterrae</name>
    <dbReference type="NCBI Taxonomy" id="1792498"/>
    <lineage>
        <taxon>Bacteria</taxon>
        <taxon>Pseudomonadati</taxon>
        <taxon>Pseudomonadota</taxon>
        <taxon>Betaproteobacteria</taxon>
        <taxon>Burkholderiales</taxon>
        <taxon>Burkholderiaceae</taxon>
        <taxon>Pararobbsia</taxon>
    </lineage>
</organism>
<feature type="compositionally biased region" description="Polar residues" evidence="3">
    <location>
        <begin position="495"/>
        <end position="505"/>
    </location>
</feature>
<comment type="subcellular location">
    <subcellularLocation>
        <location evidence="2">Cell membrane</location>
        <topology evidence="2">Lipid-anchor</topology>
    </subcellularLocation>
</comment>
<evidence type="ECO:0000256" key="2">
    <source>
        <dbReference type="RuleBase" id="RU362097"/>
    </source>
</evidence>
<dbReference type="Proteomes" id="UP000270342">
    <property type="component" value="Unassembled WGS sequence"/>
</dbReference>